<evidence type="ECO:0000313" key="2">
    <source>
        <dbReference type="Proteomes" id="UP000236721"/>
    </source>
</evidence>
<reference evidence="2" key="1">
    <citation type="submission" date="2016-10" db="EMBL/GenBank/DDBJ databases">
        <authorList>
            <person name="Varghese N."/>
            <person name="Submissions S."/>
        </authorList>
    </citation>
    <scope>NUCLEOTIDE SEQUENCE [LARGE SCALE GENOMIC DNA]</scope>
    <source>
        <strain evidence="2">CGMCC 1.7062</strain>
    </source>
</reference>
<protein>
    <submittedName>
        <fullName evidence="1">Uncharacterized conserved protein YcgI, DUF1989 family</fullName>
    </submittedName>
</protein>
<dbReference type="Proteomes" id="UP000236721">
    <property type="component" value="Unassembled WGS sequence"/>
</dbReference>
<dbReference type="AlphaFoldDB" id="A0A1H5VHD6"/>
<dbReference type="RefSeq" id="WP_244183029.1">
    <property type="nucleotide sequence ID" value="NZ_FNVG01000004.1"/>
</dbReference>
<dbReference type="PANTHER" id="PTHR31527:SF0">
    <property type="entry name" value="RE64534P"/>
    <property type="match status" value="1"/>
</dbReference>
<dbReference type="EMBL" id="FNVG01000004">
    <property type="protein sequence ID" value="SEF86221.1"/>
    <property type="molecule type" value="Genomic_DNA"/>
</dbReference>
<proteinExistence type="predicted"/>
<organism evidence="1 2">
    <name type="scientific">Vibrio hangzhouensis</name>
    <dbReference type="NCBI Taxonomy" id="462991"/>
    <lineage>
        <taxon>Bacteria</taxon>
        <taxon>Pseudomonadati</taxon>
        <taxon>Pseudomonadota</taxon>
        <taxon>Gammaproteobacteria</taxon>
        <taxon>Vibrionales</taxon>
        <taxon>Vibrionaceae</taxon>
        <taxon>Vibrio</taxon>
    </lineage>
</organism>
<accession>A0A1H5VHD6</accession>
<gene>
    <name evidence="1" type="ORF">SAMN04488244_104195</name>
</gene>
<name>A0A1H5VHD6_9VIBR</name>
<evidence type="ECO:0000313" key="1">
    <source>
        <dbReference type="EMBL" id="SEF86221.1"/>
    </source>
</evidence>
<sequence>MTNISGVRGENGNERFDDKLEWMRFIQIKKVKTMTTDIKSVYNEDIDPVKTYERKVSPNIAFYEDVRGTKSNGTRQHVYDDVLLPHTGNAFFVKAGQVIRFEQRPSLHNNRTQIIDVHFVTPDLEQYGDHLNTSAVEGLNQRLYSAVWSQSRYMEKIVTLVEDEFPYEKMDEDFSHIFFAAHCCPEWLHMCYGEEGNVNSCQENFIQGFNRVPAIAAIENETLRRQVVQTFADRNDVNMFQPNKFTQDDNGITRCVLAPTPSVDDGVGCEFYAEKDIYVVVSNCPYADQALPYPEAQPNPVYVSVYDTGIQPETKHLGDIGGWEERIYERIATKDNSVK</sequence>
<keyword evidence="2" id="KW-1185">Reference proteome</keyword>
<dbReference type="PANTHER" id="PTHR31527">
    <property type="entry name" value="RE64534P"/>
    <property type="match status" value="1"/>
</dbReference>